<evidence type="ECO:0000313" key="2">
    <source>
        <dbReference type="EnsemblMetazoa" id="XP_008183753.1"/>
    </source>
</evidence>
<dbReference type="GeneID" id="103309622"/>
<dbReference type="OrthoDB" id="272072at2759"/>
<reference evidence="3" key="1">
    <citation type="submission" date="2010-06" db="EMBL/GenBank/DDBJ databases">
        <authorList>
            <person name="Jiang H."/>
            <person name="Abraham K."/>
            <person name="Ali S."/>
            <person name="Alsbrooks S.L."/>
            <person name="Anim B.N."/>
            <person name="Anosike U.S."/>
            <person name="Attaway T."/>
            <person name="Bandaranaike D.P."/>
            <person name="Battles P.K."/>
            <person name="Bell S.N."/>
            <person name="Bell A.V."/>
            <person name="Beltran B."/>
            <person name="Bickham C."/>
            <person name="Bustamante Y."/>
            <person name="Caleb T."/>
            <person name="Canada A."/>
            <person name="Cardenas V."/>
            <person name="Carter K."/>
            <person name="Chacko J."/>
            <person name="Chandrabose M.N."/>
            <person name="Chavez D."/>
            <person name="Chavez A."/>
            <person name="Chen L."/>
            <person name="Chu H.-S."/>
            <person name="Claassen K.J."/>
            <person name="Cockrell R."/>
            <person name="Collins M."/>
            <person name="Cooper J.A."/>
            <person name="Cree A."/>
            <person name="Curry S.M."/>
            <person name="Da Y."/>
            <person name="Dao M.D."/>
            <person name="Das B."/>
            <person name="Davila M.-L."/>
            <person name="Davy-Carroll L."/>
            <person name="Denson S."/>
            <person name="Dinh H."/>
            <person name="Ebong V.E."/>
            <person name="Edwards J.R."/>
            <person name="Egan A."/>
            <person name="El-Daye J."/>
            <person name="Escobedo L."/>
            <person name="Fernandez S."/>
            <person name="Fernando P.R."/>
            <person name="Flagg N."/>
            <person name="Forbes L.D."/>
            <person name="Fowler R.G."/>
            <person name="Fu Q."/>
            <person name="Gabisi R.A."/>
            <person name="Ganer J."/>
            <person name="Garbino Pronczuk A."/>
            <person name="Garcia R.M."/>
            <person name="Garner T."/>
            <person name="Garrett T.E."/>
            <person name="Gonzalez D.A."/>
            <person name="Hamid H."/>
            <person name="Hawkins E.S."/>
            <person name="Hirani K."/>
            <person name="Hogues M.E."/>
            <person name="Hollins B."/>
            <person name="Hsiao C.-H."/>
            <person name="Jabil R."/>
            <person name="James M.L."/>
            <person name="Jhangiani S.N."/>
            <person name="Johnson B."/>
            <person name="Johnson Q."/>
            <person name="Joshi V."/>
            <person name="Kalu J.B."/>
            <person name="Kam C."/>
            <person name="Kashfia A."/>
            <person name="Keebler J."/>
            <person name="Kisamo H."/>
            <person name="Kovar C.L."/>
            <person name="Lago L.A."/>
            <person name="Lai C.-Y."/>
            <person name="Laidlaw J."/>
            <person name="Lara F."/>
            <person name="Le T.-K."/>
            <person name="Lee S.L."/>
            <person name="Legall F.H."/>
            <person name="Lemon S.J."/>
            <person name="Lewis L.R."/>
            <person name="Li B."/>
            <person name="Liu Y."/>
            <person name="Liu Y.-S."/>
            <person name="Lopez J."/>
            <person name="Lozado R.J."/>
            <person name="Lu J."/>
            <person name="Madu R.C."/>
            <person name="Maheshwari M."/>
            <person name="Maheshwari R."/>
            <person name="Malloy K."/>
            <person name="Martinez E."/>
            <person name="Mathew T."/>
            <person name="Mercado I.C."/>
            <person name="Mercado C."/>
            <person name="Meyer B."/>
            <person name="Montgomery K."/>
            <person name="Morgan M.B."/>
            <person name="Munidasa M."/>
            <person name="Nazareth L.V."/>
            <person name="Nelson J."/>
            <person name="Ng B.M."/>
            <person name="Nguyen N.B."/>
            <person name="Nguyen P.Q."/>
            <person name="Nguyen T."/>
            <person name="Obregon M."/>
            <person name="Okwuonu G.O."/>
            <person name="Onwere C.G."/>
            <person name="Orozco G."/>
            <person name="Parra A."/>
            <person name="Patel S."/>
            <person name="Patil S."/>
            <person name="Perez A."/>
            <person name="Perez Y."/>
            <person name="Pham C."/>
            <person name="Primus E.L."/>
            <person name="Pu L.-L."/>
            <person name="Puazo M."/>
            <person name="Qin X."/>
            <person name="Quiroz J.B."/>
            <person name="Reese J."/>
            <person name="Richards S."/>
            <person name="Rives C.M."/>
            <person name="Robberts R."/>
            <person name="Ruiz S.J."/>
            <person name="Ruiz M.J."/>
            <person name="Santibanez J."/>
            <person name="Schneider B.W."/>
            <person name="Sisson I."/>
            <person name="Smith M."/>
            <person name="Sodergren E."/>
            <person name="Song X.-Z."/>
            <person name="Song B.B."/>
            <person name="Summersgill H."/>
            <person name="Thelus R."/>
            <person name="Thornton R.D."/>
            <person name="Trejos Z.Y."/>
            <person name="Usmani K."/>
            <person name="Vattathil S."/>
            <person name="Villasana D."/>
            <person name="Walker D.L."/>
            <person name="Wang S."/>
            <person name="Wang K."/>
            <person name="White C.S."/>
            <person name="Williams A.C."/>
            <person name="Williamson J."/>
            <person name="Wilson K."/>
            <person name="Woghiren I.O."/>
            <person name="Woodworth J.R."/>
            <person name="Worley K.C."/>
            <person name="Wright R.A."/>
            <person name="Wu W."/>
            <person name="Young L."/>
            <person name="Zhang L."/>
            <person name="Zhang J."/>
            <person name="Zhu Y."/>
            <person name="Muzny D.M."/>
            <person name="Weinstock G."/>
            <person name="Gibbs R.A."/>
        </authorList>
    </citation>
    <scope>NUCLEOTIDE SEQUENCE [LARGE SCALE GENOMIC DNA]</scope>
    <source>
        <strain evidence="3">LSR1</strain>
    </source>
</reference>
<dbReference type="Gene3D" id="1.10.238.10">
    <property type="entry name" value="EF-hand"/>
    <property type="match status" value="1"/>
</dbReference>
<dbReference type="PROSITE" id="PS50222">
    <property type="entry name" value="EF_HAND_2"/>
    <property type="match status" value="1"/>
</dbReference>
<dbReference type="PANTHER" id="PTHR20875:SF0">
    <property type="entry name" value="GH12158P"/>
    <property type="match status" value="1"/>
</dbReference>
<dbReference type="KEGG" id="api:103309622"/>
<organism evidence="2 3">
    <name type="scientific">Acyrthosiphon pisum</name>
    <name type="common">Pea aphid</name>
    <dbReference type="NCBI Taxonomy" id="7029"/>
    <lineage>
        <taxon>Eukaryota</taxon>
        <taxon>Metazoa</taxon>
        <taxon>Ecdysozoa</taxon>
        <taxon>Arthropoda</taxon>
        <taxon>Hexapoda</taxon>
        <taxon>Insecta</taxon>
        <taxon>Pterygota</taxon>
        <taxon>Neoptera</taxon>
        <taxon>Paraneoptera</taxon>
        <taxon>Hemiptera</taxon>
        <taxon>Sternorrhyncha</taxon>
        <taxon>Aphidomorpha</taxon>
        <taxon>Aphidoidea</taxon>
        <taxon>Aphididae</taxon>
        <taxon>Macrosiphini</taxon>
        <taxon>Acyrthosiphon</taxon>
    </lineage>
</organism>
<dbReference type="PANTHER" id="PTHR20875">
    <property type="entry name" value="EF-HAND CALCIUM-BINDING DOMAIN-CONTAINING PROTEIN 6-RELATED"/>
    <property type="match status" value="1"/>
</dbReference>
<protein>
    <recommendedName>
        <fullName evidence="1">EF-hand domain-containing protein</fullName>
    </recommendedName>
</protein>
<feature type="domain" description="EF-hand" evidence="1">
    <location>
        <begin position="165"/>
        <end position="200"/>
    </location>
</feature>
<dbReference type="InterPro" id="IPR052603">
    <property type="entry name" value="EFCB6"/>
</dbReference>
<sequence length="248" mass="29290">MEHTSKVKRDFWTICNKIREVVNFIKFNFWEYYSIYDVKSTGFVTVIIFKNALSGPLKSIIKLNDEEIQFLVSYFENSNGQVPYGQFCEIIHHDLPKINEDELNWVKQNNVQSISTDVSIRDKSKENGARSYVNKNVTHPLLTNKAHIKDNVLIIMRKLQNYVFANRIDIGQFFKTFDPHGKGHVTVTQFRRCLDMIGVSSLRIMYYPEAELSVLLLMYKDKECPERIKWKQFEDEINTVFMETRPRL</sequence>
<proteinExistence type="predicted"/>
<dbReference type="Proteomes" id="UP000007819">
    <property type="component" value="Chromosome A2"/>
</dbReference>
<name>A0A8R2FAH3_ACYPI</name>
<dbReference type="RefSeq" id="XP_008183753.1">
    <property type="nucleotide sequence ID" value="XM_008185531.1"/>
</dbReference>
<keyword evidence="3" id="KW-1185">Reference proteome</keyword>
<accession>A0A8R2FAH3</accession>
<evidence type="ECO:0000259" key="1">
    <source>
        <dbReference type="PROSITE" id="PS50222"/>
    </source>
</evidence>
<dbReference type="GO" id="GO:0005509">
    <property type="term" value="F:calcium ion binding"/>
    <property type="evidence" value="ECO:0007669"/>
    <property type="project" value="InterPro"/>
</dbReference>
<dbReference type="SUPFAM" id="SSF47473">
    <property type="entry name" value="EF-hand"/>
    <property type="match status" value="1"/>
</dbReference>
<evidence type="ECO:0000313" key="3">
    <source>
        <dbReference type="Proteomes" id="UP000007819"/>
    </source>
</evidence>
<dbReference type="InterPro" id="IPR002048">
    <property type="entry name" value="EF_hand_dom"/>
</dbReference>
<dbReference type="AlphaFoldDB" id="A0A8R2FAH3"/>
<dbReference type="EnsemblMetazoa" id="XM_008185531.1">
    <property type="protein sequence ID" value="XP_008183753.1"/>
    <property type="gene ID" value="LOC103309622"/>
</dbReference>
<dbReference type="InterPro" id="IPR011992">
    <property type="entry name" value="EF-hand-dom_pair"/>
</dbReference>
<reference evidence="2" key="2">
    <citation type="submission" date="2022-06" db="UniProtKB">
        <authorList>
            <consortium name="EnsemblMetazoa"/>
        </authorList>
    </citation>
    <scope>IDENTIFICATION</scope>
</reference>